<organism evidence="2 3">
    <name type="scientific">Loxostege sticticalis</name>
    <name type="common">Beet webworm moth</name>
    <dbReference type="NCBI Taxonomy" id="481309"/>
    <lineage>
        <taxon>Eukaryota</taxon>
        <taxon>Metazoa</taxon>
        <taxon>Ecdysozoa</taxon>
        <taxon>Arthropoda</taxon>
        <taxon>Hexapoda</taxon>
        <taxon>Insecta</taxon>
        <taxon>Pterygota</taxon>
        <taxon>Neoptera</taxon>
        <taxon>Endopterygota</taxon>
        <taxon>Lepidoptera</taxon>
        <taxon>Glossata</taxon>
        <taxon>Ditrysia</taxon>
        <taxon>Pyraloidea</taxon>
        <taxon>Crambidae</taxon>
        <taxon>Pyraustinae</taxon>
        <taxon>Loxostege</taxon>
    </lineage>
</organism>
<feature type="region of interest" description="Disordered" evidence="1">
    <location>
        <begin position="241"/>
        <end position="272"/>
    </location>
</feature>
<dbReference type="Proteomes" id="UP001549920">
    <property type="component" value="Unassembled WGS sequence"/>
</dbReference>
<name>A0ABR3IFZ6_LOXSC</name>
<comment type="caution">
    <text evidence="2">The sequence shown here is derived from an EMBL/GenBank/DDBJ whole genome shotgun (WGS) entry which is preliminary data.</text>
</comment>
<proteinExistence type="predicted"/>
<dbReference type="EMBL" id="JBEUOH010000004">
    <property type="protein sequence ID" value="KAL0895162.1"/>
    <property type="molecule type" value="Genomic_DNA"/>
</dbReference>
<reference evidence="2 3" key="1">
    <citation type="submission" date="2024-06" db="EMBL/GenBank/DDBJ databases">
        <title>A chromosome-level genome assembly of beet webworm, Loxostege sticticalis.</title>
        <authorList>
            <person name="Zhang Y."/>
        </authorList>
    </citation>
    <scope>NUCLEOTIDE SEQUENCE [LARGE SCALE GENOMIC DNA]</scope>
    <source>
        <strain evidence="2">AQ026</strain>
        <tissue evidence="2">Whole body</tissue>
    </source>
</reference>
<accession>A0ABR3IFZ6</accession>
<evidence type="ECO:0000256" key="1">
    <source>
        <dbReference type="SAM" id="MobiDB-lite"/>
    </source>
</evidence>
<evidence type="ECO:0000313" key="2">
    <source>
        <dbReference type="EMBL" id="KAL0895162.1"/>
    </source>
</evidence>
<keyword evidence="3" id="KW-1185">Reference proteome</keyword>
<protein>
    <recommendedName>
        <fullName evidence="4">Mutant cadherin</fullName>
    </recommendedName>
</protein>
<gene>
    <name evidence="2" type="ORF">ABMA27_013613</name>
</gene>
<feature type="region of interest" description="Disordered" evidence="1">
    <location>
        <begin position="201"/>
        <end position="227"/>
    </location>
</feature>
<evidence type="ECO:0000313" key="3">
    <source>
        <dbReference type="Proteomes" id="UP001549920"/>
    </source>
</evidence>
<evidence type="ECO:0008006" key="4">
    <source>
        <dbReference type="Google" id="ProtNLM"/>
    </source>
</evidence>
<sequence>MSSEKIKCTQCNIVINELLCFVQNKIDIMDEESLIRIAISAFSAAEITSAKDLLFESLTTNTRNISRRKNKEQKDMKDIICVFKNTEPDNTPIFVARELEKLPPISFDHVDVTALLKDIVILKTEIKHLKESSVTVEQLNTVKAEIDHMKFASIIGPERTSCSTTFVNRKRGAYLLNSRCDSGPSGILNISNRSCNDDLDYNATLDSRSPSPPLRRNGKADGTTAAANECDRTSFRCQPSDCERNDQLTGGESKPLSTKPPAPNQLSKEINSEHPNDAFCENMSKTLADITRGGVWTKENPNEDWIKVQRYKLRNRYSSESEGYARGRAAYRPEDKFKPANRLIPLFLSNVHKDTSETDIVDYIFSKTNEKVILHKIKMKSEKEYSAFKMMVSNTKLDKFLSDELWPSDITCRRFRPYIRRTS</sequence>